<dbReference type="InterPro" id="IPR004365">
    <property type="entry name" value="NA-bd_OB_tRNA"/>
</dbReference>
<accession>A0A915YE91</accession>
<dbReference type="SUPFAM" id="SSF89550">
    <property type="entry name" value="PHP domain-like"/>
    <property type="match status" value="1"/>
</dbReference>
<evidence type="ECO:0000256" key="2">
    <source>
        <dbReference type="ARBA" id="ARBA00012417"/>
    </source>
</evidence>
<keyword evidence="4" id="KW-0808">Transferase</keyword>
<dbReference type="InterPro" id="IPR004805">
    <property type="entry name" value="DnaE2/DnaE/PolC"/>
</dbReference>
<protein>
    <recommendedName>
        <fullName evidence="3">DNA polymerase III subunit alpha</fullName>
        <ecNumber evidence="2">2.7.7.7</ecNumber>
    </recommendedName>
</protein>
<evidence type="ECO:0000313" key="11">
    <source>
        <dbReference type="Proteomes" id="UP001060919"/>
    </source>
</evidence>
<dbReference type="GO" id="GO:0003887">
    <property type="term" value="F:DNA-directed DNA polymerase activity"/>
    <property type="evidence" value="ECO:0007669"/>
    <property type="project" value="UniProtKB-KW"/>
</dbReference>
<name>A0A915YE91_9BACT</name>
<dbReference type="Gene3D" id="1.10.10.1600">
    <property type="entry name" value="Bacterial DNA polymerase III alpha subunit, thumb domain"/>
    <property type="match status" value="1"/>
</dbReference>
<evidence type="ECO:0000259" key="9">
    <source>
        <dbReference type="SMART" id="SM00481"/>
    </source>
</evidence>
<dbReference type="InterPro" id="IPR003141">
    <property type="entry name" value="Pol/His_phosphatase_N"/>
</dbReference>
<dbReference type="GO" id="GO:0006260">
    <property type="term" value="P:DNA replication"/>
    <property type="evidence" value="ECO:0007669"/>
    <property type="project" value="UniProtKB-KW"/>
</dbReference>
<keyword evidence="6" id="KW-0235">DNA replication</keyword>
<evidence type="ECO:0000256" key="1">
    <source>
        <dbReference type="ARBA" id="ARBA00004496"/>
    </source>
</evidence>
<dbReference type="CDD" id="cd12113">
    <property type="entry name" value="PHP_PolIIIA_DnaE3"/>
    <property type="match status" value="1"/>
</dbReference>
<dbReference type="InterPro" id="IPR029460">
    <property type="entry name" value="DNAPol_HHH"/>
</dbReference>
<proteinExistence type="predicted"/>
<dbReference type="Gene3D" id="1.10.150.870">
    <property type="match status" value="1"/>
</dbReference>
<dbReference type="Pfam" id="PF07733">
    <property type="entry name" value="DNA_pol3_alpha"/>
    <property type="match status" value="1"/>
</dbReference>
<keyword evidence="11" id="KW-1185">Reference proteome</keyword>
<comment type="subcellular location">
    <subcellularLocation>
        <location evidence="1">Cytoplasm</location>
    </subcellularLocation>
</comment>
<evidence type="ECO:0000256" key="7">
    <source>
        <dbReference type="ARBA" id="ARBA00022932"/>
    </source>
</evidence>
<dbReference type="AlphaFoldDB" id="A0A915YE91"/>
<reference evidence="10" key="1">
    <citation type="submission" date="2022-09" db="EMBL/GenBank/DDBJ databases">
        <title>Aureispira anguillicida sp. nov., isolated from Leptocephalus of Japanese eel Anguilla japonica.</title>
        <authorList>
            <person name="Yuasa K."/>
            <person name="Mekata T."/>
            <person name="Ikunari K."/>
        </authorList>
    </citation>
    <scope>NUCLEOTIDE SEQUENCE</scope>
    <source>
        <strain evidence="10">EL160426</strain>
    </source>
</reference>
<dbReference type="KEGG" id="aup:AsAng_0021150"/>
<dbReference type="Pfam" id="PF01336">
    <property type="entry name" value="tRNA_anti-codon"/>
    <property type="match status" value="1"/>
</dbReference>
<dbReference type="RefSeq" id="WP_264792583.1">
    <property type="nucleotide sequence ID" value="NZ_AP026867.1"/>
</dbReference>
<evidence type="ECO:0000256" key="3">
    <source>
        <dbReference type="ARBA" id="ARBA00019114"/>
    </source>
</evidence>
<evidence type="ECO:0000256" key="8">
    <source>
        <dbReference type="ARBA" id="ARBA00049244"/>
    </source>
</evidence>
<organism evidence="10 11">
    <name type="scientific">Aureispira anguillae</name>
    <dbReference type="NCBI Taxonomy" id="2864201"/>
    <lineage>
        <taxon>Bacteria</taxon>
        <taxon>Pseudomonadati</taxon>
        <taxon>Bacteroidota</taxon>
        <taxon>Saprospiria</taxon>
        <taxon>Saprospirales</taxon>
        <taxon>Saprospiraceae</taxon>
        <taxon>Aureispira</taxon>
    </lineage>
</organism>
<keyword evidence="5" id="KW-0548">Nucleotidyltransferase</keyword>
<dbReference type="Proteomes" id="UP001060919">
    <property type="component" value="Chromosome"/>
</dbReference>
<comment type="catalytic activity">
    <reaction evidence="8">
        <text>DNA(n) + a 2'-deoxyribonucleoside 5'-triphosphate = DNA(n+1) + diphosphate</text>
        <dbReference type="Rhea" id="RHEA:22508"/>
        <dbReference type="Rhea" id="RHEA-COMP:17339"/>
        <dbReference type="Rhea" id="RHEA-COMP:17340"/>
        <dbReference type="ChEBI" id="CHEBI:33019"/>
        <dbReference type="ChEBI" id="CHEBI:61560"/>
        <dbReference type="ChEBI" id="CHEBI:173112"/>
        <dbReference type="EC" id="2.7.7.7"/>
    </reaction>
</comment>
<dbReference type="GO" id="GO:0005737">
    <property type="term" value="C:cytoplasm"/>
    <property type="evidence" value="ECO:0007669"/>
    <property type="project" value="UniProtKB-SubCell"/>
</dbReference>
<dbReference type="Pfam" id="PF17657">
    <property type="entry name" value="DNA_pol3_finger"/>
    <property type="match status" value="1"/>
</dbReference>
<dbReference type="PANTHER" id="PTHR32294:SF0">
    <property type="entry name" value="DNA POLYMERASE III SUBUNIT ALPHA"/>
    <property type="match status" value="1"/>
</dbReference>
<dbReference type="EMBL" id="AP026867">
    <property type="protein sequence ID" value="BDS11401.1"/>
    <property type="molecule type" value="Genomic_DNA"/>
</dbReference>
<evidence type="ECO:0000313" key="10">
    <source>
        <dbReference type="EMBL" id="BDS11401.1"/>
    </source>
</evidence>
<dbReference type="EC" id="2.7.7.7" evidence="2"/>
<evidence type="ECO:0000256" key="6">
    <source>
        <dbReference type="ARBA" id="ARBA00022705"/>
    </source>
</evidence>
<dbReference type="GO" id="GO:0008408">
    <property type="term" value="F:3'-5' exonuclease activity"/>
    <property type="evidence" value="ECO:0007669"/>
    <property type="project" value="InterPro"/>
</dbReference>
<evidence type="ECO:0000256" key="5">
    <source>
        <dbReference type="ARBA" id="ARBA00022695"/>
    </source>
</evidence>
<dbReference type="InterPro" id="IPR040982">
    <property type="entry name" value="DNA_pol3_finger"/>
</dbReference>
<dbReference type="InterPro" id="IPR016195">
    <property type="entry name" value="Pol/histidinol_Pase-like"/>
</dbReference>
<keyword evidence="7" id="KW-0239">DNA-directed DNA polymerase</keyword>
<sequence length="1188" mass="134875">MPEFVHLHSHTQFSLLDGASNIDVLMEKAAADNMKAVALTDHGNMFGAFKFVAAAEKHGIKPIVGCEFYLVENRHKQSFAKAKGERDKRYHQLMLAKNQIGYQNLCKLCSYGFMEGLYSKFPRIDKELIEKHHEGLIVTSCCVGAEIPQAIIEGNIEKAEELLKWWLNIFGEDYYIEIQRHRGLEDLDIFKDGKRTFSGVSQEDVNQVLLGFAKKYNVKVIATNDAHYVEEEDWQAHDMLLCINTGSLVEDTNRFKFSSSDFYFKSQAEMNAIFTDVPDSIANTMEIYDKVDKLTLARDILLPAFPLPQQFKTQDDFLRHLTYEGAKRRYGIITPEIAERLDFELDVIRNSGYPGYFLIVQDFTTEARNMGVSVGPGRGSAAGSAVAYCLGITNIDPIKYDLLFERFLNPERVSMPDIDIDFDDVGRSKVMDYVIEKYGRNQVAQIITYGSMAAKSSLQDVGRVMNIPLSDVINVKKQFPDDLGATLKKVLADGDVHPKLKGKLNSEELEKAYQFRNLAQEDNEIGTMIRNAHKLEGSIRNTGIHACGVVITPDDITNFVPVTVAKDSDLLVSQFDNSVAEDAGLLKMDFLGLKTLTIIKDACKIIKAKHGVEIEPDEIPLDDKKTYELFQRGETIGVFQYESPGMQKYMRELTPTEFSDLIAMNALYRPGPIAYIPLFIDRKHGREPIQYDLDDMKEYLEETYGITVYQEQVMLLSQKLAGFTKGEADMLRKAMGKKKKKLIDQMFPKFEEGCAKNGHTGDVVKKIWKDWEAFASYAFNKSHSTCYAFVAFQTAYLKAHYPAEFMASVLTHNKSDISKVNFFLQECKNQNVEVLGPDINESYMNFSVNKEGKVRFGLSALKGVGEGPVEEILNTKKESGEPYKDIFDVVRRINLRVANKKCFESLAYGGAFDAFGLDRALYFTKMDGKHTFLELVLRYGNAYQKQKSEMAFSLFGADAVDETMPTPKLPENVTEWNLMEKLKKEKEVTGIYLSGHPLDDYRLEISKFTKTINRLDEFKDQEVAIAGIITSVNHRVSQKGSLFGFVGIEDYEGTNFEFGLFGDNYLKHRHLLETDTVIYIKGKYQKSWRDPNQFELRINEIQLLDEVGSSKIKGIAINLPIQLLTPQLIDQLDMICDKHKGEQQFSVNLLDAANKIILQLDSSNRRINADSLFITEIEKLDLSYKMLS</sequence>
<dbReference type="CDD" id="cd04485">
    <property type="entry name" value="DnaE_OBF"/>
    <property type="match status" value="1"/>
</dbReference>
<dbReference type="Pfam" id="PF02811">
    <property type="entry name" value="PHP"/>
    <property type="match status" value="1"/>
</dbReference>
<dbReference type="NCBIfam" id="NF004226">
    <property type="entry name" value="PRK05673.1"/>
    <property type="match status" value="1"/>
</dbReference>
<dbReference type="InterPro" id="IPR004013">
    <property type="entry name" value="PHP_dom"/>
</dbReference>
<dbReference type="SMART" id="SM00481">
    <property type="entry name" value="POLIIIAc"/>
    <property type="match status" value="1"/>
</dbReference>
<dbReference type="Pfam" id="PF14579">
    <property type="entry name" value="HHH_6"/>
    <property type="match status" value="1"/>
</dbReference>
<dbReference type="NCBIfam" id="TIGR00594">
    <property type="entry name" value="polc"/>
    <property type="match status" value="1"/>
</dbReference>
<dbReference type="PANTHER" id="PTHR32294">
    <property type="entry name" value="DNA POLYMERASE III SUBUNIT ALPHA"/>
    <property type="match status" value="1"/>
</dbReference>
<dbReference type="GO" id="GO:0003676">
    <property type="term" value="F:nucleic acid binding"/>
    <property type="evidence" value="ECO:0007669"/>
    <property type="project" value="InterPro"/>
</dbReference>
<gene>
    <name evidence="10" type="ORF">AsAng_0021150</name>
</gene>
<evidence type="ECO:0000256" key="4">
    <source>
        <dbReference type="ARBA" id="ARBA00022679"/>
    </source>
</evidence>
<dbReference type="InterPro" id="IPR011708">
    <property type="entry name" value="DNA_pol3_alpha_NTPase_dom"/>
</dbReference>
<feature type="domain" description="Polymerase/histidinol phosphatase N-terminal" evidence="9">
    <location>
        <begin position="5"/>
        <end position="72"/>
    </location>
</feature>
<dbReference type="Gene3D" id="3.20.20.140">
    <property type="entry name" value="Metal-dependent hydrolases"/>
    <property type="match status" value="1"/>
</dbReference>
<dbReference type="InterPro" id="IPR041931">
    <property type="entry name" value="DNA_pol3_alpha_thumb_dom"/>
</dbReference>